<keyword evidence="3" id="KW-1185">Reference proteome</keyword>
<organism evidence="2 3">
    <name type="scientific">Rhodoferax saidenbachensis</name>
    <dbReference type="NCBI Taxonomy" id="1484693"/>
    <lineage>
        <taxon>Bacteria</taxon>
        <taxon>Pseudomonadati</taxon>
        <taxon>Pseudomonadota</taxon>
        <taxon>Betaproteobacteria</taxon>
        <taxon>Burkholderiales</taxon>
        <taxon>Comamonadaceae</taxon>
        <taxon>Rhodoferax</taxon>
    </lineage>
</organism>
<protein>
    <recommendedName>
        <fullName evidence="4">Toxin CptA</fullName>
    </recommendedName>
</protein>
<name>A0ABU1ZLK0_9BURK</name>
<keyword evidence="1" id="KW-0812">Transmembrane</keyword>
<keyword evidence="1" id="KW-1133">Transmembrane helix</keyword>
<sequence length="156" mass="17572">MYRPPAVSYSVVRSRWHARTLGVLWALGAVLVQATLWRYDYSMTAMVAMEFSCLAAGLWAVWAWRTAPQGLLRWDGDCWHWSGYAEMPVRQVTVHFDFQAVVLVSVQGLGRVRVWLWLDSASVTHARWLALRRALVAGGMPPPQAGPLALPNEQLP</sequence>
<accession>A0ABU1ZLK0</accession>
<feature type="transmembrane region" description="Helical" evidence="1">
    <location>
        <begin position="21"/>
        <end position="39"/>
    </location>
</feature>
<comment type="caution">
    <text evidence="2">The sequence shown here is derived from an EMBL/GenBank/DDBJ whole genome shotgun (WGS) entry which is preliminary data.</text>
</comment>
<proteinExistence type="predicted"/>
<gene>
    <name evidence="2" type="ORF">J2X15_001701</name>
</gene>
<dbReference type="EMBL" id="JAVDXO010000003">
    <property type="protein sequence ID" value="MDR7306418.1"/>
    <property type="molecule type" value="Genomic_DNA"/>
</dbReference>
<evidence type="ECO:0000256" key="1">
    <source>
        <dbReference type="SAM" id="Phobius"/>
    </source>
</evidence>
<evidence type="ECO:0000313" key="3">
    <source>
        <dbReference type="Proteomes" id="UP001268089"/>
    </source>
</evidence>
<dbReference type="RefSeq" id="WP_310341487.1">
    <property type="nucleotide sequence ID" value="NZ_JAVDXO010000003.1"/>
</dbReference>
<feature type="transmembrane region" description="Helical" evidence="1">
    <location>
        <begin position="45"/>
        <end position="64"/>
    </location>
</feature>
<keyword evidence="1" id="KW-0472">Membrane</keyword>
<evidence type="ECO:0008006" key="4">
    <source>
        <dbReference type="Google" id="ProtNLM"/>
    </source>
</evidence>
<evidence type="ECO:0000313" key="2">
    <source>
        <dbReference type="EMBL" id="MDR7306418.1"/>
    </source>
</evidence>
<reference evidence="2 3" key="1">
    <citation type="submission" date="2023-07" db="EMBL/GenBank/DDBJ databases">
        <title>Sorghum-associated microbial communities from plants grown in Nebraska, USA.</title>
        <authorList>
            <person name="Schachtman D."/>
        </authorList>
    </citation>
    <scope>NUCLEOTIDE SEQUENCE [LARGE SCALE GENOMIC DNA]</scope>
    <source>
        <strain evidence="2 3">BE308</strain>
    </source>
</reference>
<dbReference type="Proteomes" id="UP001268089">
    <property type="component" value="Unassembled WGS sequence"/>
</dbReference>